<evidence type="ECO:0000313" key="3">
    <source>
        <dbReference type="Proteomes" id="UP000034067"/>
    </source>
</evidence>
<reference evidence="2 3" key="1">
    <citation type="journal article" date="2015" name="Nature">
        <title>rRNA introns, odd ribosomes, and small enigmatic genomes across a large radiation of phyla.</title>
        <authorList>
            <person name="Brown C.T."/>
            <person name="Hug L.A."/>
            <person name="Thomas B.C."/>
            <person name="Sharon I."/>
            <person name="Castelle C.J."/>
            <person name="Singh A."/>
            <person name="Wilkins M.J."/>
            <person name="Williams K.H."/>
            <person name="Banfield J.F."/>
        </authorList>
    </citation>
    <scope>NUCLEOTIDE SEQUENCE [LARGE SCALE GENOMIC DNA]</scope>
</reference>
<accession>A0A0G1PHZ7</accession>
<evidence type="ECO:0000313" key="2">
    <source>
        <dbReference type="EMBL" id="KKU32414.1"/>
    </source>
</evidence>
<dbReference type="InterPro" id="IPR036390">
    <property type="entry name" value="WH_DNA-bd_sf"/>
</dbReference>
<dbReference type="PANTHER" id="PTHR34293">
    <property type="entry name" value="HTH-TYPE TRANSCRIPTIONAL REGULATOR TRMBL2"/>
    <property type="match status" value="1"/>
</dbReference>
<organism evidence="2 3">
    <name type="scientific">Candidatus Azambacteria bacterium GW2011_GWB1_46_27</name>
    <dbReference type="NCBI Taxonomy" id="1618617"/>
    <lineage>
        <taxon>Bacteria</taxon>
        <taxon>Candidatus Azamiibacteriota</taxon>
    </lineage>
</organism>
<gene>
    <name evidence="2" type="ORF">UX48_C0056G0003</name>
</gene>
<name>A0A0G1PHZ7_9BACT</name>
<sequence>MSIFKNLLDLGLSKKEANVYLAILESGESDLSEIAKVAKIPRTSCYGIVEDLIAKNYVTFYVKRKKKYYLAEEPEKILKSLKDKYSLAEAVLPQLKALSSKNGVKPKIRFYDGEKGVKQILNEIIGESKNFLAITSVDDAYKIIESFEDFIQRRIERSLRVKLLTNYSSLSLKLKEKDAEELRETRFVPERFHFKSANFIFGDKVAIVSLKKNLLGIIIEDEDISETFRMYFEAIWSCR</sequence>
<dbReference type="AlphaFoldDB" id="A0A0G1PHZ7"/>
<dbReference type="EMBL" id="LCMJ01000056">
    <property type="protein sequence ID" value="KKU32414.1"/>
    <property type="molecule type" value="Genomic_DNA"/>
</dbReference>
<dbReference type="InterPro" id="IPR051797">
    <property type="entry name" value="TrmB-like"/>
</dbReference>
<dbReference type="SUPFAM" id="SSF46785">
    <property type="entry name" value="Winged helix' DNA-binding domain"/>
    <property type="match status" value="1"/>
</dbReference>
<proteinExistence type="predicted"/>
<comment type="caution">
    <text evidence="2">The sequence shown here is derived from an EMBL/GenBank/DDBJ whole genome shotgun (WGS) entry which is preliminary data.</text>
</comment>
<dbReference type="InterPro" id="IPR036388">
    <property type="entry name" value="WH-like_DNA-bd_sf"/>
</dbReference>
<dbReference type="Gene3D" id="1.10.10.10">
    <property type="entry name" value="Winged helix-like DNA-binding domain superfamily/Winged helix DNA-binding domain"/>
    <property type="match status" value="1"/>
</dbReference>
<dbReference type="InterPro" id="IPR002831">
    <property type="entry name" value="Tscrpt_reg_TrmB_N"/>
</dbReference>
<dbReference type="Proteomes" id="UP000034067">
    <property type="component" value="Unassembled WGS sequence"/>
</dbReference>
<dbReference type="PANTHER" id="PTHR34293:SF1">
    <property type="entry name" value="HTH-TYPE TRANSCRIPTIONAL REGULATOR TRMBL2"/>
    <property type="match status" value="1"/>
</dbReference>
<protein>
    <submittedName>
        <fullName evidence="2">Transcriptional regulator, TrmB</fullName>
    </submittedName>
</protein>
<feature type="domain" description="Transcription regulator TrmB N-terminal" evidence="1">
    <location>
        <begin position="9"/>
        <end position="70"/>
    </location>
</feature>
<dbReference type="Pfam" id="PF01978">
    <property type="entry name" value="TrmB"/>
    <property type="match status" value="1"/>
</dbReference>
<evidence type="ECO:0000259" key="1">
    <source>
        <dbReference type="Pfam" id="PF01978"/>
    </source>
</evidence>